<dbReference type="AlphaFoldDB" id="A0A5B0QMQ9"/>
<evidence type="ECO:0000313" key="2">
    <source>
        <dbReference type="EMBL" id="KAA1114154.1"/>
    </source>
</evidence>
<feature type="region of interest" description="Disordered" evidence="1">
    <location>
        <begin position="101"/>
        <end position="157"/>
    </location>
</feature>
<gene>
    <name evidence="2" type="ORF">PGTUg99_025104</name>
</gene>
<sequence length="253" mass="28883">MILCSLTVIPYTSDSSKPARDDTLIHPITHTDCTLTRRITTPITHQNVSLAPSPTKYQSHFTKQQTHMAPNRKYQVPVKGDRTTRLRQAANGPYNAQALQRLQASQRDAARGDTARREEDVFQQEDILQQPPDHMYDDAPPNQDEQQGNSAEVEEDTECAWVTLDEEIPNPIDQVIQSRIEQHRQDARNFNLASVIRALHPTYMALKHRTQNWTGPEAAQSFVNCRCAPHTVTKRMVDMIDIMGEPFNQLFLE</sequence>
<name>A0A5B0QMQ9_PUCGR</name>
<comment type="caution">
    <text evidence="2">The sequence shown here is derived from an EMBL/GenBank/DDBJ whole genome shotgun (WGS) entry which is preliminary data.</text>
</comment>
<protein>
    <submittedName>
        <fullName evidence="2">Uncharacterized protein</fullName>
    </submittedName>
</protein>
<proteinExistence type="predicted"/>
<reference evidence="2 3" key="1">
    <citation type="submission" date="2019-05" db="EMBL/GenBank/DDBJ databases">
        <title>Emergence of the Ug99 lineage of the wheat stem rust pathogen through somatic hybridization.</title>
        <authorList>
            <person name="Li F."/>
            <person name="Upadhyaya N.M."/>
            <person name="Sperschneider J."/>
            <person name="Matny O."/>
            <person name="Nguyen-Phuc H."/>
            <person name="Mago R."/>
            <person name="Raley C."/>
            <person name="Miller M.E."/>
            <person name="Silverstein K.A.T."/>
            <person name="Henningsen E."/>
            <person name="Hirsch C.D."/>
            <person name="Visser B."/>
            <person name="Pretorius Z.A."/>
            <person name="Steffenson B.J."/>
            <person name="Schwessinger B."/>
            <person name="Dodds P.N."/>
            <person name="Figueroa M."/>
        </authorList>
    </citation>
    <scope>NUCLEOTIDE SEQUENCE [LARGE SCALE GENOMIC DNA]</scope>
    <source>
        <strain evidence="2 3">Ug99</strain>
    </source>
</reference>
<organism evidence="2 3">
    <name type="scientific">Puccinia graminis f. sp. tritici</name>
    <dbReference type="NCBI Taxonomy" id="56615"/>
    <lineage>
        <taxon>Eukaryota</taxon>
        <taxon>Fungi</taxon>
        <taxon>Dikarya</taxon>
        <taxon>Basidiomycota</taxon>
        <taxon>Pucciniomycotina</taxon>
        <taxon>Pucciniomycetes</taxon>
        <taxon>Pucciniales</taxon>
        <taxon>Pucciniaceae</taxon>
        <taxon>Puccinia</taxon>
    </lineage>
</organism>
<feature type="compositionally biased region" description="Basic and acidic residues" evidence="1">
    <location>
        <begin position="108"/>
        <end position="120"/>
    </location>
</feature>
<dbReference type="Proteomes" id="UP000325313">
    <property type="component" value="Unassembled WGS sequence"/>
</dbReference>
<dbReference type="PANTHER" id="PTHR33096:SF1">
    <property type="entry name" value="CXC1-LIKE CYSTEINE CLUSTER ASSOCIATED WITH KDZ TRANSPOSASES DOMAIN-CONTAINING PROTEIN"/>
    <property type="match status" value="1"/>
</dbReference>
<evidence type="ECO:0000313" key="3">
    <source>
        <dbReference type="Proteomes" id="UP000325313"/>
    </source>
</evidence>
<accession>A0A5B0QMQ9</accession>
<dbReference type="PANTHER" id="PTHR33096">
    <property type="entry name" value="CXC2 DOMAIN-CONTAINING PROTEIN"/>
    <property type="match status" value="1"/>
</dbReference>
<evidence type="ECO:0000256" key="1">
    <source>
        <dbReference type="SAM" id="MobiDB-lite"/>
    </source>
</evidence>
<dbReference type="EMBL" id="VDEP01000273">
    <property type="protein sequence ID" value="KAA1114154.1"/>
    <property type="molecule type" value="Genomic_DNA"/>
</dbReference>